<dbReference type="GO" id="GO:0097367">
    <property type="term" value="F:carbohydrate derivative binding"/>
    <property type="evidence" value="ECO:0007669"/>
    <property type="project" value="InterPro"/>
</dbReference>
<dbReference type="Pfam" id="PF01418">
    <property type="entry name" value="HTH_6"/>
    <property type="match status" value="1"/>
</dbReference>
<evidence type="ECO:0000256" key="3">
    <source>
        <dbReference type="ARBA" id="ARBA00023163"/>
    </source>
</evidence>
<evidence type="ECO:0000259" key="4">
    <source>
        <dbReference type="PROSITE" id="PS51071"/>
    </source>
</evidence>
<dbReference type="AlphaFoldDB" id="A0A9D1R6M9"/>
<dbReference type="SUPFAM" id="SSF53697">
    <property type="entry name" value="SIS domain"/>
    <property type="match status" value="1"/>
</dbReference>
<dbReference type="EMBL" id="DXGH01000059">
    <property type="protein sequence ID" value="HIW82007.1"/>
    <property type="molecule type" value="Genomic_DNA"/>
</dbReference>
<evidence type="ECO:0000256" key="2">
    <source>
        <dbReference type="ARBA" id="ARBA00023125"/>
    </source>
</evidence>
<accession>A0A9D1R6M9</accession>
<dbReference type="CDD" id="cd05013">
    <property type="entry name" value="SIS_RpiR"/>
    <property type="match status" value="1"/>
</dbReference>
<protein>
    <submittedName>
        <fullName evidence="6">MurR/RpiR family transcriptional regulator</fullName>
    </submittedName>
</protein>
<dbReference type="PROSITE" id="PS51464">
    <property type="entry name" value="SIS"/>
    <property type="match status" value="1"/>
</dbReference>
<dbReference type="Gene3D" id="3.40.50.10490">
    <property type="entry name" value="Glucose-6-phosphate isomerase like protein, domain 1"/>
    <property type="match status" value="1"/>
</dbReference>
<dbReference type="GO" id="GO:0003700">
    <property type="term" value="F:DNA-binding transcription factor activity"/>
    <property type="evidence" value="ECO:0007669"/>
    <property type="project" value="InterPro"/>
</dbReference>
<dbReference type="InterPro" id="IPR035472">
    <property type="entry name" value="RpiR-like_SIS"/>
</dbReference>
<dbReference type="InterPro" id="IPR036388">
    <property type="entry name" value="WH-like_DNA-bd_sf"/>
</dbReference>
<evidence type="ECO:0000259" key="5">
    <source>
        <dbReference type="PROSITE" id="PS51464"/>
    </source>
</evidence>
<feature type="domain" description="SIS" evidence="5">
    <location>
        <begin position="119"/>
        <end position="256"/>
    </location>
</feature>
<dbReference type="GO" id="GO:1901135">
    <property type="term" value="P:carbohydrate derivative metabolic process"/>
    <property type="evidence" value="ECO:0007669"/>
    <property type="project" value="InterPro"/>
</dbReference>
<gene>
    <name evidence="6" type="ORF">H9742_10925</name>
</gene>
<reference evidence="6" key="2">
    <citation type="submission" date="2021-04" db="EMBL/GenBank/DDBJ databases">
        <authorList>
            <person name="Gilroy R."/>
        </authorList>
    </citation>
    <scope>NUCLEOTIDE SEQUENCE</scope>
    <source>
        <strain evidence="6">CHK195-6426</strain>
    </source>
</reference>
<dbReference type="InterPro" id="IPR001347">
    <property type="entry name" value="SIS_dom"/>
</dbReference>
<dbReference type="GO" id="GO:0003677">
    <property type="term" value="F:DNA binding"/>
    <property type="evidence" value="ECO:0007669"/>
    <property type="project" value="UniProtKB-KW"/>
</dbReference>
<keyword evidence="2" id="KW-0238">DNA-binding</keyword>
<dbReference type="SUPFAM" id="SSF46689">
    <property type="entry name" value="Homeodomain-like"/>
    <property type="match status" value="1"/>
</dbReference>
<feature type="domain" description="HTH rpiR-type" evidence="4">
    <location>
        <begin position="1"/>
        <end position="75"/>
    </location>
</feature>
<dbReference type="InterPro" id="IPR047640">
    <property type="entry name" value="RpiR-like"/>
</dbReference>
<evidence type="ECO:0000313" key="7">
    <source>
        <dbReference type="Proteomes" id="UP000824265"/>
    </source>
</evidence>
<dbReference type="Proteomes" id="UP000824265">
    <property type="component" value="Unassembled WGS sequence"/>
</dbReference>
<proteinExistence type="predicted"/>
<name>A0A9D1R6M9_9FIRM</name>
<keyword evidence="3" id="KW-0804">Transcription</keyword>
<dbReference type="Gene3D" id="1.10.10.10">
    <property type="entry name" value="Winged helix-like DNA-binding domain superfamily/Winged helix DNA-binding domain"/>
    <property type="match status" value="1"/>
</dbReference>
<organism evidence="6 7">
    <name type="scientific">Candidatus Acetatifactor stercoripullorum</name>
    <dbReference type="NCBI Taxonomy" id="2838414"/>
    <lineage>
        <taxon>Bacteria</taxon>
        <taxon>Bacillati</taxon>
        <taxon>Bacillota</taxon>
        <taxon>Clostridia</taxon>
        <taxon>Lachnospirales</taxon>
        <taxon>Lachnospiraceae</taxon>
        <taxon>Acetatifactor</taxon>
    </lineage>
</organism>
<dbReference type="PANTHER" id="PTHR30514:SF18">
    <property type="entry name" value="RPIR-FAMILY TRANSCRIPTIONAL REGULATOR"/>
    <property type="match status" value="1"/>
</dbReference>
<dbReference type="InterPro" id="IPR000281">
    <property type="entry name" value="HTH_RpiR"/>
</dbReference>
<dbReference type="RefSeq" id="WP_318702705.1">
    <property type="nucleotide sequence ID" value="NZ_CALWMU010000015.1"/>
</dbReference>
<dbReference type="InterPro" id="IPR009057">
    <property type="entry name" value="Homeodomain-like_sf"/>
</dbReference>
<reference evidence="6" key="1">
    <citation type="journal article" date="2021" name="PeerJ">
        <title>Extensive microbial diversity within the chicken gut microbiome revealed by metagenomics and culture.</title>
        <authorList>
            <person name="Gilroy R."/>
            <person name="Ravi A."/>
            <person name="Getino M."/>
            <person name="Pursley I."/>
            <person name="Horton D.L."/>
            <person name="Alikhan N.F."/>
            <person name="Baker D."/>
            <person name="Gharbi K."/>
            <person name="Hall N."/>
            <person name="Watson M."/>
            <person name="Adriaenssens E.M."/>
            <person name="Foster-Nyarko E."/>
            <person name="Jarju S."/>
            <person name="Secka A."/>
            <person name="Antonio M."/>
            <person name="Oren A."/>
            <person name="Chaudhuri R.R."/>
            <person name="La Ragione R."/>
            <person name="Hildebrand F."/>
            <person name="Pallen M.J."/>
        </authorList>
    </citation>
    <scope>NUCLEOTIDE SEQUENCE</scope>
    <source>
        <strain evidence="6">CHK195-6426</strain>
    </source>
</reference>
<dbReference type="PANTHER" id="PTHR30514">
    <property type="entry name" value="GLUCOKINASE"/>
    <property type="match status" value="1"/>
</dbReference>
<comment type="caution">
    <text evidence="6">The sequence shown here is derived from an EMBL/GenBank/DDBJ whole genome shotgun (WGS) entry which is preliminary data.</text>
</comment>
<keyword evidence="1" id="KW-0805">Transcription regulation</keyword>
<dbReference type="InterPro" id="IPR046348">
    <property type="entry name" value="SIS_dom_sf"/>
</dbReference>
<evidence type="ECO:0000256" key="1">
    <source>
        <dbReference type="ARBA" id="ARBA00023015"/>
    </source>
</evidence>
<sequence>MCIQFPCPIENPTAAEQKILEFIESHREEFLFMTIGQLSEQLGVSQATISRFARHTGCGDFKALKSLVISQNHGEGPAAKLAGTLLQEEGFSLSGYLFRQQQYLEKTAEHLTEEEFRKAAAKIMEADRIFVHGKSASSFVAGLLFFRLRRLGLDVSLLPSGGSEIAEGLARAKKGDLVILFSFSKLSREGRVILDCAKETGYDTLAFTGRLHAPLEEQADINLYVYRGPQKEYHSMTAATAVVDALVVAVSEQLGGEGARCLKRIHEIKKKYSNFT</sequence>
<evidence type="ECO:0000313" key="6">
    <source>
        <dbReference type="EMBL" id="HIW82007.1"/>
    </source>
</evidence>
<dbReference type="Pfam" id="PF01380">
    <property type="entry name" value="SIS"/>
    <property type="match status" value="1"/>
</dbReference>
<dbReference type="PROSITE" id="PS51071">
    <property type="entry name" value="HTH_RPIR"/>
    <property type="match status" value="1"/>
</dbReference>